<dbReference type="EMBL" id="ASPP01008521">
    <property type="protein sequence ID" value="ETO25449.1"/>
    <property type="molecule type" value="Genomic_DNA"/>
</dbReference>
<reference evidence="1 2" key="1">
    <citation type="journal article" date="2013" name="Curr. Biol.">
        <title>The Genome of the Foraminiferan Reticulomyxa filosa.</title>
        <authorList>
            <person name="Glockner G."/>
            <person name="Hulsmann N."/>
            <person name="Schleicher M."/>
            <person name="Noegel A.A."/>
            <person name="Eichinger L."/>
            <person name="Gallinger C."/>
            <person name="Pawlowski J."/>
            <person name="Sierra R."/>
            <person name="Euteneuer U."/>
            <person name="Pillet L."/>
            <person name="Moustafa A."/>
            <person name="Platzer M."/>
            <person name="Groth M."/>
            <person name="Szafranski K."/>
            <person name="Schliwa M."/>
        </authorList>
    </citation>
    <scope>NUCLEOTIDE SEQUENCE [LARGE SCALE GENOMIC DNA]</scope>
</reference>
<dbReference type="AlphaFoldDB" id="X6NIB8"/>
<dbReference type="SUPFAM" id="SSF50965">
    <property type="entry name" value="Galactose oxidase, central domain"/>
    <property type="match status" value="1"/>
</dbReference>
<organism evidence="1 2">
    <name type="scientific">Reticulomyxa filosa</name>
    <dbReference type="NCBI Taxonomy" id="46433"/>
    <lineage>
        <taxon>Eukaryota</taxon>
        <taxon>Sar</taxon>
        <taxon>Rhizaria</taxon>
        <taxon>Retaria</taxon>
        <taxon>Foraminifera</taxon>
        <taxon>Monothalamids</taxon>
        <taxon>Reticulomyxidae</taxon>
        <taxon>Reticulomyxa</taxon>
    </lineage>
</organism>
<dbReference type="InterPro" id="IPR037293">
    <property type="entry name" value="Gal_Oxidase_central_sf"/>
</dbReference>
<gene>
    <name evidence="1" type="ORF">RFI_11687</name>
</gene>
<protein>
    <submittedName>
        <fullName evidence="1">Uncharacterized protein</fullName>
    </submittedName>
</protein>
<proteinExistence type="predicted"/>
<accession>X6NIB8</accession>
<comment type="caution">
    <text evidence="1">The sequence shown here is derived from an EMBL/GenBank/DDBJ whole genome shotgun (WGS) entry which is preliminary data.</text>
</comment>
<sequence>MHPSDNKSEGSPKTDITTPFETLGPFPDLFCQSQCIAYKHEILFCGGYENSHCYSYHTVRNRYKHICSYPANDSLSGHCVVRLLDNDNPNDITLLSFGGNIKHALVMKYVSVWNEDKDSIKNEWQLLVDHHNNPVCIDRQGEYYRGARALIGGSNNHLLFITHSPKDIDVFDLHAFQFINHSILPDNINYNIGCHCFVAKKKNPHEKKKDEMILFCKETGLSIEYDEDNNTFQFYTLYVCTTMRSFRLFAYIHVDDLILFFGGYGGIEIGA</sequence>
<dbReference type="Gene3D" id="2.130.10.80">
    <property type="entry name" value="Galactose oxidase/kelch, beta-propeller"/>
    <property type="match status" value="1"/>
</dbReference>
<evidence type="ECO:0000313" key="2">
    <source>
        <dbReference type="Proteomes" id="UP000023152"/>
    </source>
</evidence>
<dbReference type="Proteomes" id="UP000023152">
    <property type="component" value="Unassembled WGS sequence"/>
</dbReference>
<evidence type="ECO:0000313" key="1">
    <source>
        <dbReference type="EMBL" id="ETO25449.1"/>
    </source>
</evidence>
<keyword evidence="2" id="KW-1185">Reference proteome</keyword>
<name>X6NIB8_RETFI</name>
<dbReference type="InterPro" id="IPR011043">
    <property type="entry name" value="Gal_Oxase/kelch_b-propeller"/>
</dbReference>